<dbReference type="Proteomes" id="UP000034107">
    <property type="component" value="Unassembled WGS sequence"/>
</dbReference>
<evidence type="ECO:0000313" key="2">
    <source>
        <dbReference type="Proteomes" id="UP000034107"/>
    </source>
</evidence>
<proteinExistence type="predicted"/>
<dbReference type="AlphaFoldDB" id="A0A0G1NMM5"/>
<reference evidence="1 2" key="1">
    <citation type="journal article" date="2015" name="Nature">
        <title>rRNA introns, odd ribosomes, and small enigmatic genomes across a large radiation of phyla.</title>
        <authorList>
            <person name="Brown C.T."/>
            <person name="Hug L.A."/>
            <person name="Thomas B.C."/>
            <person name="Sharon I."/>
            <person name="Castelle C.J."/>
            <person name="Singh A."/>
            <person name="Wilkins M.J."/>
            <person name="Williams K.H."/>
            <person name="Banfield J.F."/>
        </authorList>
    </citation>
    <scope>NUCLEOTIDE SEQUENCE [LARGE SCALE GENOMIC DNA]</scope>
</reference>
<comment type="caution">
    <text evidence="1">The sequence shown here is derived from an EMBL/GenBank/DDBJ whole genome shotgun (WGS) entry which is preliminary data.</text>
</comment>
<accession>A0A0G1NMM5</accession>
<gene>
    <name evidence="1" type="ORF">UX31_C0011G0036</name>
</gene>
<organism evidence="1 2">
    <name type="scientific">Candidatus Nomurabacteria bacterium GW2011_GWA1_46_11</name>
    <dbReference type="NCBI Taxonomy" id="1618732"/>
    <lineage>
        <taxon>Bacteria</taxon>
        <taxon>Candidatus Nomuraibacteriota</taxon>
    </lineage>
</organism>
<feature type="non-terminal residue" evidence="1">
    <location>
        <position position="1"/>
    </location>
</feature>
<dbReference type="EMBL" id="LCLS01000011">
    <property type="protein sequence ID" value="KKU21844.1"/>
    <property type="molecule type" value="Genomic_DNA"/>
</dbReference>
<evidence type="ECO:0000313" key="1">
    <source>
        <dbReference type="EMBL" id="KKU21844.1"/>
    </source>
</evidence>
<name>A0A0G1NMM5_9BACT</name>
<protein>
    <submittedName>
        <fullName evidence="1">Polysaccharide biosynthesis protein</fullName>
    </submittedName>
</protein>
<sequence length="156" mass="18035">VVFSGDNIFCDPELMDLGLNQMINNGLDFIKLPPDLENGGVAYCISTKALERACRLKKDEDTEYYPKFFTAHKEFKVGDLEVEDPIFHDTGIRATIDYPEDIEFAKAVFEEFQTDTNNIPLRKIIELIREKPEIGQINFSRNKDWSKNQKPMKVIK</sequence>